<dbReference type="InterPro" id="IPR041973">
    <property type="entry name" value="KOW_Spt5_1"/>
</dbReference>
<dbReference type="Pfam" id="PF23042">
    <property type="entry name" value="KOW1_SPT5"/>
    <property type="match status" value="1"/>
</dbReference>
<protein>
    <recommendedName>
        <fullName evidence="1">Spt5 KOW domain-containing protein</fullName>
    </recommendedName>
</protein>
<reference evidence="2" key="2">
    <citation type="journal article" date="2022" name="Hortic Res">
        <title>The genome of Dioscorea zingiberensis sheds light on the biosynthesis, origin and evolution of the medicinally important diosgenin saponins.</title>
        <authorList>
            <person name="Li Y."/>
            <person name="Tan C."/>
            <person name="Li Z."/>
            <person name="Guo J."/>
            <person name="Li S."/>
            <person name="Chen X."/>
            <person name="Wang C."/>
            <person name="Dai X."/>
            <person name="Yang H."/>
            <person name="Song W."/>
            <person name="Hou L."/>
            <person name="Xu J."/>
            <person name="Tong Z."/>
            <person name="Xu A."/>
            <person name="Yuan X."/>
            <person name="Wang W."/>
            <person name="Yang Q."/>
            <person name="Chen L."/>
            <person name="Sun Z."/>
            <person name="Wang K."/>
            <person name="Pan B."/>
            <person name="Chen J."/>
            <person name="Bao Y."/>
            <person name="Liu F."/>
            <person name="Qi X."/>
            <person name="Gang D.R."/>
            <person name="Wen J."/>
            <person name="Li J."/>
        </authorList>
    </citation>
    <scope>NUCLEOTIDE SEQUENCE</scope>
    <source>
        <strain evidence="2">Dzin_1.0</strain>
    </source>
</reference>
<name>A0A9D5D6F7_9LILI</name>
<accession>A0A9D5D6F7</accession>
<sequence length="111" mass="12962">MKLRLIICAQYADFIDRGADLPDEDVGQRAHHRPTIFIQDENEDVKDLERRIQEKYQRPIYTEYGEDVTDVDQQVVDVDNVRQKVTVKLIPIVDLQMIANKLVRILVIGSR</sequence>
<keyword evidence="3" id="KW-1185">Reference proteome</keyword>
<proteinExistence type="predicted"/>
<reference evidence="2" key="1">
    <citation type="submission" date="2021-03" db="EMBL/GenBank/DDBJ databases">
        <authorList>
            <person name="Li Z."/>
            <person name="Yang C."/>
        </authorList>
    </citation>
    <scope>NUCLEOTIDE SEQUENCE</scope>
    <source>
        <strain evidence="2">Dzin_1.0</strain>
        <tissue evidence="2">Leaf</tissue>
    </source>
</reference>
<gene>
    <name evidence="2" type="ORF">J5N97_003683</name>
</gene>
<dbReference type="AlphaFoldDB" id="A0A9D5D6F7"/>
<feature type="domain" description="Spt5 KOW" evidence="1">
    <location>
        <begin position="73"/>
        <end position="102"/>
    </location>
</feature>
<organism evidence="2 3">
    <name type="scientific">Dioscorea zingiberensis</name>
    <dbReference type="NCBI Taxonomy" id="325984"/>
    <lineage>
        <taxon>Eukaryota</taxon>
        <taxon>Viridiplantae</taxon>
        <taxon>Streptophyta</taxon>
        <taxon>Embryophyta</taxon>
        <taxon>Tracheophyta</taxon>
        <taxon>Spermatophyta</taxon>
        <taxon>Magnoliopsida</taxon>
        <taxon>Liliopsida</taxon>
        <taxon>Dioscoreales</taxon>
        <taxon>Dioscoreaceae</taxon>
        <taxon>Dioscorea</taxon>
    </lineage>
</organism>
<dbReference type="Proteomes" id="UP001085076">
    <property type="component" value="Miscellaneous, Linkage group lg01"/>
</dbReference>
<evidence type="ECO:0000313" key="3">
    <source>
        <dbReference type="Proteomes" id="UP001085076"/>
    </source>
</evidence>
<evidence type="ECO:0000313" key="2">
    <source>
        <dbReference type="EMBL" id="KAJ0985327.1"/>
    </source>
</evidence>
<evidence type="ECO:0000259" key="1">
    <source>
        <dbReference type="Pfam" id="PF23042"/>
    </source>
</evidence>
<dbReference type="EMBL" id="JAGGNH010000001">
    <property type="protein sequence ID" value="KAJ0985327.1"/>
    <property type="molecule type" value="Genomic_DNA"/>
</dbReference>
<dbReference type="OrthoDB" id="28901at2759"/>
<comment type="caution">
    <text evidence="2">The sequence shown here is derived from an EMBL/GenBank/DDBJ whole genome shotgun (WGS) entry which is preliminary data.</text>
</comment>